<evidence type="ECO:0000313" key="1">
    <source>
        <dbReference type="EMBL" id="OMO55844.1"/>
    </source>
</evidence>
<dbReference type="Gramene" id="OMO55844">
    <property type="protein sequence ID" value="OMO55844"/>
    <property type="gene ID" value="CCACVL1_26960"/>
</dbReference>
<reference evidence="1 2" key="1">
    <citation type="submission" date="2013-09" db="EMBL/GenBank/DDBJ databases">
        <title>Corchorus capsularis genome sequencing.</title>
        <authorList>
            <person name="Alam M."/>
            <person name="Haque M.S."/>
            <person name="Islam M.S."/>
            <person name="Emdad E.M."/>
            <person name="Islam M.M."/>
            <person name="Ahmed B."/>
            <person name="Halim A."/>
            <person name="Hossen Q.M.M."/>
            <person name="Hossain M.Z."/>
            <person name="Ahmed R."/>
            <person name="Khan M.M."/>
            <person name="Islam R."/>
            <person name="Rashid M.M."/>
            <person name="Khan S.A."/>
            <person name="Rahman M.S."/>
            <person name="Alam M."/>
        </authorList>
    </citation>
    <scope>NUCLEOTIDE SEQUENCE [LARGE SCALE GENOMIC DNA]</scope>
    <source>
        <strain evidence="2">cv. CVL-1</strain>
        <tissue evidence="1">Whole seedling</tissue>
    </source>
</reference>
<sequence length="133" mass="14175">MVEEQNEMIISSSLRSPPPNFVLVKDECLHTSAETKQEVLYVQMVCTAADGGGVAPHPITAELAASVVAAVHINAEAKQEVFYVQMGCAMVGVAPHPITAELPARANVVAHPPAAVDHPLVAAAHPWRRWLTP</sequence>
<gene>
    <name evidence="1" type="ORF">CCACVL1_26960</name>
</gene>
<organism evidence="1 2">
    <name type="scientific">Corchorus capsularis</name>
    <name type="common">Jute</name>
    <dbReference type="NCBI Taxonomy" id="210143"/>
    <lineage>
        <taxon>Eukaryota</taxon>
        <taxon>Viridiplantae</taxon>
        <taxon>Streptophyta</taxon>
        <taxon>Embryophyta</taxon>
        <taxon>Tracheophyta</taxon>
        <taxon>Spermatophyta</taxon>
        <taxon>Magnoliopsida</taxon>
        <taxon>eudicotyledons</taxon>
        <taxon>Gunneridae</taxon>
        <taxon>Pentapetalae</taxon>
        <taxon>rosids</taxon>
        <taxon>malvids</taxon>
        <taxon>Malvales</taxon>
        <taxon>Malvaceae</taxon>
        <taxon>Grewioideae</taxon>
        <taxon>Apeibeae</taxon>
        <taxon>Corchorus</taxon>
    </lineage>
</organism>
<comment type="caution">
    <text evidence="1">The sequence shown here is derived from an EMBL/GenBank/DDBJ whole genome shotgun (WGS) entry which is preliminary data.</text>
</comment>
<name>A0A1R3GCL9_COCAP</name>
<proteinExistence type="predicted"/>
<evidence type="ECO:0000313" key="2">
    <source>
        <dbReference type="Proteomes" id="UP000188268"/>
    </source>
</evidence>
<protein>
    <submittedName>
        <fullName evidence="1">Uncharacterized protein</fullName>
    </submittedName>
</protein>
<dbReference type="AlphaFoldDB" id="A0A1R3GCL9"/>
<dbReference type="EMBL" id="AWWV01014560">
    <property type="protein sequence ID" value="OMO55844.1"/>
    <property type="molecule type" value="Genomic_DNA"/>
</dbReference>
<keyword evidence="2" id="KW-1185">Reference proteome</keyword>
<accession>A0A1R3GCL9</accession>
<dbReference type="Proteomes" id="UP000188268">
    <property type="component" value="Unassembled WGS sequence"/>
</dbReference>